<keyword evidence="3" id="KW-1185">Reference proteome</keyword>
<feature type="compositionally biased region" description="Acidic residues" evidence="1">
    <location>
        <begin position="430"/>
        <end position="439"/>
    </location>
</feature>
<comment type="caution">
    <text evidence="2">The sequence shown here is derived from an EMBL/GenBank/DDBJ whole genome shotgun (WGS) entry which is preliminary data.</text>
</comment>
<feature type="compositionally biased region" description="Basic and acidic residues" evidence="1">
    <location>
        <begin position="630"/>
        <end position="643"/>
    </location>
</feature>
<feature type="compositionally biased region" description="Polar residues" evidence="1">
    <location>
        <begin position="689"/>
        <end position="701"/>
    </location>
</feature>
<sequence>MVWPTTGGTPAARLRWPRIAGANSQIMCHSMFVFFRRLQADRPRSQRKGRKATGVPTKEQLLAALQMEEDDASEGDKKQGICSLKIGGAMRLDGADGSKQRVAGSEDGDKHDESGGRLVSRKATGCVTKQQLLAAAMQDDGDDAESIEGKEGMPSASAEVRSVHFAAGLFKGKFGKRLTVAAPGNLDNSGTVQPVPKRKGRKATGIPTKQQLLAALQQDSDGDDGSGTADESKRDVGGSKCKVRIMPPEDGDKCDESEGRLVPRKATGCVTKQQLLAVAMQDDNHHAESSEYNDQPPSSVERRILHFPPSIFNGMFGRRVTIAAPENADKAVTAQPVPKKRNRKATGTATKEKLVMVLQQQRSDEVSKKCVVQKFVRFASSQVAKTPSTRSSPVHADESTTPAPKRKGRKATGVPTKDQLFAALQQGESEGGEGDDEQGDVSARHRGAMRPGGADGTKRGVGSSKGKVKIAPHEDVKKADKSDESDESDGRPVTRKATGCVTKKQLMEIAMQGDGDDESSEDEDDQLAKKNATIHASSMQNTDVGNETWKRAADQQITEFASGKDTEAGLPRVRFDRGGNRAPGPPGGAEAAGPEGHGRCHQGAAARSDVGIWPGRWGCFRGLGGRRGCRGGDARGSPKEVRRAQRHRVRPGSAVRAGVCRGGRGQDRNAPIRPLVLRKARRQRHLSARRTTAQIQLQVRS</sequence>
<feature type="compositionally biased region" description="Polar residues" evidence="1">
    <location>
        <begin position="534"/>
        <end position="545"/>
    </location>
</feature>
<feature type="region of interest" description="Disordered" evidence="1">
    <location>
        <begin position="93"/>
        <end position="121"/>
    </location>
</feature>
<feature type="region of interest" description="Disordered" evidence="1">
    <location>
        <begin position="381"/>
        <end position="603"/>
    </location>
</feature>
<evidence type="ECO:0000313" key="2">
    <source>
        <dbReference type="EMBL" id="CAK0896040.1"/>
    </source>
</evidence>
<feature type="region of interest" description="Disordered" evidence="1">
    <location>
        <begin position="630"/>
        <end position="701"/>
    </location>
</feature>
<dbReference type="EMBL" id="CAUYUJ010020131">
    <property type="protein sequence ID" value="CAK0896040.1"/>
    <property type="molecule type" value="Genomic_DNA"/>
</dbReference>
<reference evidence="2" key="1">
    <citation type="submission" date="2023-10" db="EMBL/GenBank/DDBJ databases">
        <authorList>
            <person name="Chen Y."/>
            <person name="Shah S."/>
            <person name="Dougan E. K."/>
            <person name="Thang M."/>
            <person name="Chan C."/>
        </authorList>
    </citation>
    <scope>NUCLEOTIDE SEQUENCE [LARGE SCALE GENOMIC DNA]</scope>
</reference>
<feature type="region of interest" description="Disordered" evidence="1">
    <location>
        <begin position="217"/>
        <end position="258"/>
    </location>
</feature>
<feature type="compositionally biased region" description="Acidic residues" evidence="1">
    <location>
        <begin position="514"/>
        <end position="525"/>
    </location>
</feature>
<organism evidence="2 3">
    <name type="scientific">Prorocentrum cordatum</name>
    <dbReference type="NCBI Taxonomy" id="2364126"/>
    <lineage>
        <taxon>Eukaryota</taxon>
        <taxon>Sar</taxon>
        <taxon>Alveolata</taxon>
        <taxon>Dinophyceae</taxon>
        <taxon>Prorocentrales</taxon>
        <taxon>Prorocentraceae</taxon>
        <taxon>Prorocentrum</taxon>
    </lineage>
</organism>
<gene>
    <name evidence="2" type="ORF">PCOR1329_LOCUS74624</name>
</gene>
<feature type="region of interest" description="Disordered" evidence="1">
    <location>
        <begin position="183"/>
        <end position="205"/>
    </location>
</feature>
<feature type="compositionally biased region" description="Basic and acidic residues" evidence="1">
    <location>
        <begin position="562"/>
        <end position="579"/>
    </location>
</feature>
<dbReference type="Proteomes" id="UP001189429">
    <property type="component" value="Unassembled WGS sequence"/>
</dbReference>
<evidence type="ECO:0000256" key="1">
    <source>
        <dbReference type="SAM" id="MobiDB-lite"/>
    </source>
</evidence>
<feature type="region of interest" description="Disordered" evidence="1">
    <location>
        <begin position="136"/>
        <end position="155"/>
    </location>
</feature>
<feature type="compositionally biased region" description="Basic and acidic residues" evidence="1">
    <location>
        <begin position="471"/>
        <end position="492"/>
    </location>
</feature>
<accession>A0ABN9X9L2</accession>
<feature type="compositionally biased region" description="Polar residues" evidence="1">
    <location>
        <begin position="381"/>
        <end position="392"/>
    </location>
</feature>
<protein>
    <submittedName>
        <fullName evidence="2">Uncharacterized protein</fullName>
    </submittedName>
</protein>
<evidence type="ECO:0000313" key="3">
    <source>
        <dbReference type="Proteomes" id="UP001189429"/>
    </source>
</evidence>
<feature type="compositionally biased region" description="Basic residues" evidence="1">
    <location>
        <begin position="676"/>
        <end position="688"/>
    </location>
</feature>
<proteinExistence type="predicted"/>
<name>A0ABN9X9L2_9DINO</name>